<sequence length="81" mass="9359">MVLYFRDCRLEAAYRRHYAELWVRLREPFCVTLHMAEAFVLRVFLRRAVVCGEPPSCSPRTLVDDFQMCGHVLAARCGPGV</sequence>
<proteinExistence type="predicted"/>
<evidence type="ECO:0000313" key="2">
    <source>
        <dbReference type="Proteomes" id="UP001445335"/>
    </source>
</evidence>
<evidence type="ECO:0000313" key="1">
    <source>
        <dbReference type="EMBL" id="KAK9836939.1"/>
    </source>
</evidence>
<name>A0AAW1RST3_9CHLO</name>
<keyword evidence="2" id="KW-1185">Reference proteome</keyword>
<dbReference type="AlphaFoldDB" id="A0AAW1RST3"/>
<protein>
    <submittedName>
        <fullName evidence="1">Uncharacterized protein</fullName>
    </submittedName>
</protein>
<gene>
    <name evidence="1" type="ORF">WJX81_001309</name>
</gene>
<dbReference type="EMBL" id="JALJOU010000024">
    <property type="protein sequence ID" value="KAK9836939.1"/>
    <property type="molecule type" value="Genomic_DNA"/>
</dbReference>
<reference evidence="1 2" key="1">
    <citation type="journal article" date="2024" name="Nat. Commun.">
        <title>Phylogenomics reveals the evolutionary origins of lichenization in chlorophyte algae.</title>
        <authorList>
            <person name="Puginier C."/>
            <person name="Libourel C."/>
            <person name="Otte J."/>
            <person name="Skaloud P."/>
            <person name="Haon M."/>
            <person name="Grisel S."/>
            <person name="Petersen M."/>
            <person name="Berrin J.G."/>
            <person name="Delaux P.M."/>
            <person name="Dal Grande F."/>
            <person name="Keller J."/>
        </authorList>
    </citation>
    <scope>NUCLEOTIDE SEQUENCE [LARGE SCALE GENOMIC DNA]</scope>
    <source>
        <strain evidence="1 2">SAG 245.80</strain>
    </source>
</reference>
<dbReference type="Proteomes" id="UP001445335">
    <property type="component" value="Unassembled WGS sequence"/>
</dbReference>
<organism evidence="1 2">
    <name type="scientific">Elliptochloris bilobata</name>
    <dbReference type="NCBI Taxonomy" id="381761"/>
    <lineage>
        <taxon>Eukaryota</taxon>
        <taxon>Viridiplantae</taxon>
        <taxon>Chlorophyta</taxon>
        <taxon>core chlorophytes</taxon>
        <taxon>Trebouxiophyceae</taxon>
        <taxon>Trebouxiophyceae incertae sedis</taxon>
        <taxon>Elliptochloris clade</taxon>
        <taxon>Elliptochloris</taxon>
    </lineage>
</organism>
<accession>A0AAW1RST3</accession>
<comment type="caution">
    <text evidence="1">The sequence shown here is derived from an EMBL/GenBank/DDBJ whole genome shotgun (WGS) entry which is preliminary data.</text>
</comment>